<keyword evidence="4 5" id="KW-0539">Nucleus</keyword>
<dbReference type="GO" id="GO:0006364">
    <property type="term" value="P:rRNA processing"/>
    <property type="evidence" value="ECO:0007669"/>
    <property type="project" value="UniProtKB-UniRule"/>
</dbReference>
<dbReference type="SUPFAM" id="SSF48371">
    <property type="entry name" value="ARM repeat"/>
    <property type="match status" value="1"/>
</dbReference>
<feature type="compositionally biased region" description="Basic residues" evidence="6">
    <location>
        <begin position="1"/>
        <end position="11"/>
    </location>
</feature>
<comment type="similarity">
    <text evidence="3 5">Belongs to the IPI1/TEX10 family.</text>
</comment>
<dbReference type="Proteomes" id="UP000799772">
    <property type="component" value="Unassembled WGS sequence"/>
</dbReference>
<sequence length="350" mass="38200">MGSSAKKKKEKRKDFQKPKLKVGKTRPKASNFTDTSFKAKSIVLAQQSLSTVAPSGQSQFEHHLSLLNHKSSDQKRESLAHLTSAINSRSPDADLPLPVALIIPKVKHLIVDGSNSVRTQLLKLLQALPTQDVSSHAHELLLWTHAAMTHMAADIRSSGLDVLNWLLSTAGEDVVSSAGGYVRTLKCFISVLAWNIEKGSHPSVKQATQSAGGWSSTALSKPATDPKLPGKTLQSFALFISAALSPPDRDAFEKRLAVDAQAWFPLTQTAQHMIATRSNAFGYLNLFGAPLDEDGAAYEDREERQEMFVRRHKGSIEMGLQWAKKEQGEVGRAAKALEKAIRDGLEGYEG</sequence>
<dbReference type="OrthoDB" id="361362at2759"/>
<evidence type="ECO:0000313" key="8">
    <source>
        <dbReference type="EMBL" id="KAF2092491.1"/>
    </source>
</evidence>
<accession>A0A9P4I640</accession>
<evidence type="ECO:0000313" key="9">
    <source>
        <dbReference type="Proteomes" id="UP000799772"/>
    </source>
</evidence>
<evidence type="ECO:0000256" key="6">
    <source>
        <dbReference type="SAM" id="MobiDB-lite"/>
    </source>
</evidence>
<evidence type="ECO:0000259" key="7">
    <source>
        <dbReference type="Pfam" id="PF12333"/>
    </source>
</evidence>
<feature type="compositionally biased region" description="Basic residues" evidence="6">
    <location>
        <begin position="18"/>
        <end position="27"/>
    </location>
</feature>
<dbReference type="Pfam" id="PF12333">
    <property type="entry name" value="Ipi1_N"/>
    <property type="match status" value="1"/>
</dbReference>
<organism evidence="8 9">
    <name type="scientific">Rhizodiscina lignyota</name>
    <dbReference type="NCBI Taxonomy" id="1504668"/>
    <lineage>
        <taxon>Eukaryota</taxon>
        <taxon>Fungi</taxon>
        <taxon>Dikarya</taxon>
        <taxon>Ascomycota</taxon>
        <taxon>Pezizomycotina</taxon>
        <taxon>Dothideomycetes</taxon>
        <taxon>Pleosporomycetidae</taxon>
        <taxon>Aulographales</taxon>
        <taxon>Rhizodiscinaceae</taxon>
        <taxon>Rhizodiscina</taxon>
    </lineage>
</organism>
<name>A0A9P4I640_9PEZI</name>
<dbReference type="PANTHER" id="PTHR16056:SF2">
    <property type="entry name" value="TESTIS-EXPRESSED PROTEIN 10"/>
    <property type="match status" value="1"/>
</dbReference>
<dbReference type="GO" id="GO:0005634">
    <property type="term" value="C:nucleus"/>
    <property type="evidence" value="ECO:0007669"/>
    <property type="project" value="UniProtKB-SubCell"/>
</dbReference>
<evidence type="ECO:0000256" key="1">
    <source>
        <dbReference type="ARBA" id="ARBA00002355"/>
    </source>
</evidence>
<reference evidence="8" key="1">
    <citation type="journal article" date="2020" name="Stud. Mycol.">
        <title>101 Dothideomycetes genomes: a test case for predicting lifestyles and emergence of pathogens.</title>
        <authorList>
            <person name="Haridas S."/>
            <person name="Albert R."/>
            <person name="Binder M."/>
            <person name="Bloem J."/>
            <person name="Labutti K."/>
            <person name="Salamov A."/>
            <person name="Andreopoulos B."/>
            <person name="Baker S."/>
            <person name="Barry K."/>
            <person name="Bills G."/>
            <person name="Bluhm B."/>
            <person name="Cannon C."/>
            <person name="Castanera R."/>
            <person name="Culley D."/>
            <person name="Daum C."/>
            <person name="Ezra D."/>
            <person name="Gonzalez J."/>
            <person name="Henrissat B."/>
            <person name="Kuo A."/>
            <person name="Liang C."/>
            <person name="Lipzen A."/>
            <person name="Lutzoni F."/>
            <person name="Magnuson J."/>
            <person name="Mondo S."/>
            <person name="Nolan M."/>
            <person name="Ohm R."/>
            <person name="Pangilinan J."/>
            <person name="Park H.-J."/>
            <person name="Ramirez L."/>
            <person name="Alfaro M."/>
            <person name="Sun H."/>
            <person name="Tritt A."/>
            <person name="Yoshinaga Y."/>
            <person name="Zwiers L.-H."/>
            <person name="Turgeon B."/>
            <person name="Goodwin S."/>
            <person name="Spatafora J."/>
            <person name="Crous P."/>
            <person name="Grigoriev I."/>
        </authorList>
    </citation>
    <scope>NUCLEOTIDE SEQUENCE</scope>
    <source>
        <strain evidence="8">CBS 133067</strain>
    </source>
</reference>
<comment type="subunit">
    <text evidence="5">Component of the RIX1 complex.</text>
</comment>
<evidence type="ECO:0000256" key="5">
    <source>
        <dbReference type="RuleBase" id="RU368021"/>
    </source>
</evidence>
<protein>
    <recommendedName>
        <fullName evidence="5">Pre-rRNA-processing protein</fullName>
    </recommendedName>
</protein>
<feature type="compositionally biased region" description="Polar residues" evidence="6">
    <location>
        <begin position="205"/>
        <end position="219"/>
    </location>
</feature>
<keyword evidence="5" id="KW-0690">Ribosome biogenesis</keyword>
<gene>
    <name evidence="8" type="ORF">NA57DRAFT_82205</name>
</gene>
<evidence type="ECO:0000256" key="3">
    <source>
        <dbReference type="ARBA" id="ARBA00006427"/>
    </source>
</evidence>
<comment type="function">
    <text evidence="1 5">Component of the RIX1 complex required for processing of ITS2 sequences from 35S pre-rRNA.</text>
</comment>
<dbReference type="GO" id="GO:0120330">
    <property type="term" value="C:rixosome complex"/>
    <property type="evidence" value="ECO:0007669"/>
    <property type="project" value="UniProtKB-UniRule"/>
</dbReference>
<comment type="subcellular location">
    <subcellularLocation>
        <location evidence="2 5">Nucleus</location>
    </subcellularLocation>
</comment>
<dbReference type="InterPro" id="IPR024679">
    <property type="entry name" value="Ipi1_N"/>
</dbReference>
<evidence type="ECO:0000256" key="4">
    <source>
        <dbReference type="ARBA" id="ARBA00023242"/>
    </source>
</evidence>
<dbReference type="InterPro" id="IPR016024">
    <property type="entry name" value="ARM-type_fold"/>
</dbReference>
<dbReference type="PANTHER" id="PTHR16056">
    <property type="entry name" value="REGULATOR OF MICROTUBULE DYNAMICS PROTEIN"/>
    <property type="match status" value="1"/>
</dbReference>
<keyword evidence="9" id="KW-1185">Reference proteome</keyword>
<proteinExistence type="inferred from homology"/>
<dbReference type="AlphaFoldDB" id="A0A9P4I640"/>
<feature type="domain" description="Pre-rRNA-processing protein Ipi1 N-terminal" evidence="7">
    <location>
        <begin position="131"/>
        <end position="239"/>
    </location>
</feature>
<dbReference type="EMBL" id="ML978145">
    <property type="protein sequence ID" value="KAF2092491.1"/>
    <property type="molecule type" value="Genomic_DNA"/>
</dbReference>
<feature type="region of interest" description="Disordered" evidence="6">
    <location>
        <begin position="1"/>
        <end position="32"/>
    </location>
</feature>
<evidence type="ECO:0000256" key="2">
    <source>
        <dbReference type="ARBA" id="ARBA00004123"/>
    </source>
</evidence>
<dbReference type="InterPro" id="IPR011989">
    <property type="entry name" value="ARM-like"/>
</dbReference>
<keyword evidence="5" id="KW-0698">rRNA processing</keyword>
<dbReference type="Gene3D" id="1.25.10.10">
    <property type="entry name" value="Leucine-rich Repeat Variant"/>
    <property type="match status" value="1"/>
</dbReference>
<feature type="region of interest" description="Disordered" evidence="6">
    <location>
        <begin position="205"/>
        <end position="225"/>
    </location>
</feature>
<comment type="caution">
    <text evidence="8">The sequence shown here is derived from an EMBL/GenBank/DDBJ whole genome shotgun (WGS) entry which is preliminary data.</text>
</comment>